<dbReference type="RefSeq" id="WP_273306189.1">
    <property type="nucleotide sequence ID" value="NZ_DYUD01000022.1"/>
</dbReference>
<feature type="signal peptide" evidence="1">
    <location>
        <begin position="1"/>
        <end position="28"/>
    </location>
</feature>
<keyword evidence="1" id="KW-0732">Signal</keyword>
<proteinExistence type="predicted"/>
<dbReference type="EMBL" id="DYUD01000022">
    <property type="protein sequence ID" value="HJG89143.1"/>
    <property type="molecule type" value="Genomic_DNA"/>
</dbReference>
<protein>
    <submittedName>
        <fullName evidence="2">T9SS type A sorting domain-containing protein</fullName>
    </submittedName>
</protein>
<feature type="chain" id="PRO_5037963151" evidence="1">
    <location>
        <begin position="29"/>
        <end position="384"/>
    </location>
</feature>
<name>A0A921MR74_9BACT</name>
<dbReference type="NCBIfam" id="TIGR04183">
    <property type="entry name" value="Por_Secre_tail"/>
    <property type="match status" value="1"/>
</dbReference>
<dbReference type="AlphaFoldDB" id="A0A921MR74"/>
<dbReference type="InterPro" id="IPR026444">
    <property type="entry name" value="Secre_tail"/>
</dbReference>
<organism evidence="2 3">
    <name type="scientific">Barnesiella viscericola</name>
    <dbReference type="NCBI Taxonomy" id="397865"/>
    <lineage>
        <taxon>Bacteria</taxon>
        <taxon>Pseudomonadati</taxon>
        <taxon>Bacteroidota</taxon>
        <taxon>Bacteroidia</taxon>
        <taxon>Bacteroidales</taxon>
        <taxon>Barnesiellaceae</taxon>
        <taxon>Barnesiella</taxon>
    </lineage>
</organism>
<sequence>MKKITFYSFKKSLLTMAAVMGCVSLSYGQDIVKASYDDFGKPTADNTGNKRWQTKGEVLKAVNVAEESPLTFTPEGASSYQAWDNSDNPILVYPGGATFDLKVTYGDAWGSLTVFLLRSDKTPSAADKIFGTYEGSWYEGVSGTKELFTNAANDSEQGVTASSSEGSITFPITIPEDMTVGEMAVVRFIVCKTTEGKTFDGDPCTKDAYELTYCDYVVRIVKYGAVTLGEIPAEQGSAEIQSYDEATSSWVSASDLSRVEIGTELRVAVTPAEGYSVSSVMKNATALTASEEDGYFYFTVDEENIAILVSFQVASSIDRVESQNVYYNAGEAVLYTADAQRVEIFDLSGRVVMRAADVASVDVSTLNGGVYIAVVDGKVVKFVK</sequence>
<evidence type="ECO:0000256" key="1">
    <source>
        <dbReference type="SAM" id="SignalP"/>
    </source>
</evidence>
<dbReference type="Proteomes" id="UP000757103">
    <property type="component" value="Unassembled WGS sequence"/>
</dbReference>
<evidence type="ECO:0000313" key="2">
    <source>
        <dbReference type="EMBL" id="HJG89143.1"/>
    </source>
</evidence>
<dbReference type="PROSITE" id="PS51257">
    <property type="entry name" value="PROKAR_LIPOPROTEIN"/>
    <property type="match status" value="1"/>
</dbReference>
<comment type="caution">
    <text evidence="2">The sequence shown here is derived from an EMBL/GenBank/DDBJ whole genome shotgun (WGS) entry which is preliminary data.</text>
</comment>
<gene>
    <name evidence="2" type="ORF">K8U91_06705</name>
</gene>
<reference evidence="2" key="2">
    <citation type="submission" date="2021-09" db="EMBL/GenBank/DDBJ databases">
        <authorList>
            <person name="Gilroy R."/>
        </authorList>
    </citation>
    <scope>NUCLEOTIDE SEQUENCE</scope>
    <source>
        <strain evidence="2">CHK121-7720</strain>
    </source>
</reference>
<evidence type="ECO:0000313" key="3">
    <source>
        <dbReference type="Proteomes" id="UP000757103"/>
    </source>
</evidence>
<accession>A0A921MR74</accession>
<reference evidence="2" key="1">
    <citation type="journal article" date="2021" name="PeerJ">
        <title>Extensive microbial diversity within the chicken gut microbiome revealed by metagenomics and culture.</title>
        <authorList>
            <person name="Gilroy R."/>
            <person name="Ravi A."/>
            <person name="Getino M."/>
            <person name="Pursley I."/>
            <person name="Horton D.L."/>
            <person name="Alikhan N.F."/>
            <person name="Baker D."/>
            <person name="Gharbi K."/>
            <person name="Hall N."/>
            <person name="Watson M."/>
            <person name="Adriaenssens E.M."/>
            <person name="Foster-Nyarko E."/>
            <person name="Jarju S."/>
            <person name="Secka A."/>
            <person name="Antonio M."/>
            <person name="Oren A."/>
            <person name="Chaudhuri R.R."/>
            <person name="La Ragione R."/>
            <person name="Hildebrand F."/>
            <person name="Pallen M.J."/>
        </authorList>
    </citation>
    <scope>NUCLEOTIDE SEQUENCE</scope>
    <source>
        <strain evidence="2">CHK121-7720</strain>
    </source>
</reference>